<keyword evidence="4 8" id="KW-0479">Metal-binding</keyword>
<evidence type="ECO:0000256" key="3">
    <source>
        <dbReference type="ARBA" id="ARBA00022692"/>
    </source>
</evidence>
<accession>A0A316FIN8</accession>
<dbReference type="Gene3D" id="1.20.5.100">
    <property type="entry name" value="Cytochrome c1, transmembrane anchor, C-terminal"/>
    <property type="match status" value="1"/>
</dbReference>
<evidence type="ECO:0000256" key="6">
    <source>
        <dbReference type="ARBA" id="ARBA00023004"/>
    </source>
</evidence>
<dbReference type="Proteomes" id="UP000245790">
    <property type="component" value="Unassembled WGS sequence"/>
</dbReference>
<evidence type="ECO:0000256" key="9">
    <source>
        <dbReference type="SAM" id="Phobius"/>
    </source>
</evidence>
<feature type="signal peptide" evidence="10">
    <location>
        <begin position="1"/>
        <end position="18"/>
    </location>
</feature>
<feature type="binding site" description="covalent" evidence="8">
    <location>
        <position position="51"/>
    </location>
    <ligand>
        <name>heme c</name>
        <dbReference type="ChEBI" id="CHEBI:61717"/>
    </ligand>
</feature>
<dbReference type="EMBL" id="QGGU01000010">
    <property type="protein sequence ID" value="PWK47952.1"/>
    <property type="molecule type" value="Genomic_DNA"/>
</dbReference>
<comment type="cofactor">
    <cofactor evidence="8">
        <name>heme c</name>
        <dbReference type="ChEBI" id="CHEBI:61717"/>
    </cofactor>
    <text evidence="8">Binds 1 heme c group covalently per subunit.</text>
</comment>
<comment type="subcellular location">
    <subcellularLocation>
        <location evidence="1">Membrane</location>
    </subcellularLocation>
</comment>
<organism evidence="11 12">
    <name type="scientific">Pleionea mediterranea</name>
    <dbReference type="NCBI Taxonomy" id="523701"/>
    <lineage>
        <taxon>Bacteria</taxon>
        <taxon>Pseudomonadati</taxon>
        <taxon>Pseudomonadota</taxon>
        <taxon>Gammaproteobacteria</taxon>
        <taxon>Oceanospirillales</taxon>
        <taxon>Pleioneaceae</taxon>
        <taxon>Pleionea</taxon>
    </lineage>
</organism>
<feature type="transmembrane region" description="Helical" evidence="9">
    <location>
        <begin position="207"/>
        <end position="225"/>
    </location>
</feature>
<evidence type="ECO:0000256" key="2">
    <source>
        <dbReference type="ARBA" id="ARBA00022617"/>
    </source>
</evidence>
<keyword evidence="6 8" id="KW-0408">Iron</keyword>
<feature type="chain" id="PRO_5016443456" evidence="10">
    <location>
        <begin position="19"/>
        <end position="234"/>
    </location>
</feature>
<protein>
    <submittedName>
        <fullName evidence="11">Ubiquinol-cytochrome c reductase cytochrome c1 subunit</fullName>
    </submittedName>
</protein>
<dbReference type="Gene3D" id="1.10.760.10">
    <property type="entry name" value="Cytochrome c-like domain"/>
    <property type="match status" value="1"/>
</dbReference>
<reference evidence="11 12" key="1">
    <citation type="submission" date="2018-05" db="EMBL/GenBank/DDBJ databases">
        <title>Genomic Encyclopedia of Type Strains, Phase IV (KMG-IV): sequencing the most valuable type-strain genomes for metagenomic binning, comparative biology and taxonomic classification.</title>
        <authorList>
            <person name="Goeker M."/>
        </authorList>
    </citation>
    <scope>NUCLEOTIDE SEQUENCE [LARGE SCALE GENOMIC DNA]</scope>
    <source>
        <strain evidence="11 12">DSM 25350</strain>
    </source>
</reference>
<dbReference type="InterPro" id="IPR002326">
    <property type="entry name" value="Cyt_c1"/>
</dbReference>
<evidence type="ECO:0000256" key="10">
    <source>
        <dbReference type="SAM" id="SignalP"/>
    </source>
</evidence>
<evidence type="ECO:0000313" key="11">
    <source>
        <dbReference type="EMBL" id="PWK47952.1"/>
    </source>
</evidence>
<dbReference type="OrthoDB" id="9798864at2"/>
<evidence type="ECO:0000256" key="8">
    <source>
        <dbReference type="PIRSR" id="PIRSR602326-1"/>
    </source>
</evidence>
<sequence length="234" mass="26647">MKRIIALALSSFSFAIMAAGGGDYTPKDPANIRMTDNVSLQNGAKLYMNYCMGCHGLQYQRFKRMGEDLNIPEDVLKQNFIFDESKIGDLMTSAMPEKYAENWFGAAPPDLTLVARFRGVDWLYNYLRAFYTDPSRPYGVNNTVFPDVGMPHVLEPLQGKQVLNEDGELSIVSEGTMSPEQYDESVRDLVNFLSYVGEPVKLKRQSMGVYVLLFILVFFALAYLLKKEYWKDIH</sequence>
<name>A0A316FIN8_9GAMM</name>
<feature type="binding site" description="covalent" evidence="8">
    <location>
        <position position="55"/>
    </location>
    <ligand>
        <name>heme c</name>
        <dbReference type="ChEBI" id="CHEBI:61717"/>
    </ligand>
</feature>
<dbReference type="Pfam" id="PF02167">
    <property type="entry name" value="Cytochrom_C1"/>
    <property type="match status" value="1"/>
</dbReference>
<dbReference type="GO" id="GO:0020037">
    <property type="term" value="F:heme binding"/>
    <property type="evidence" value="ECO:0007669"/>
    <property type="project" value="InterPro"/>
</dbReference>
<dbReference type="GO" id="GO:0046872">
    <property type="term" value="F:metal ion binding"/>
    <property type="evidence" value="ECO:0007669"/>
    <property type="project" value="UniProtKB-KW"/>
</dbReference>
<dbReference type="InterPro" id="IPR036909">
    <property type="entry name" value="Cyt_c-like_dom_sf"/>
</dbReference>
<dbReference type="RefSeq" id="WP_109764483.1">
    <property type="nucleotide sequence ID" value="NZ_QGGU01000010.1"/>
</dbReference>
<gene>
    <name evidence="11" type="ORF">C8D97_110168</name>
</gene>
<keyword evidence="5 9" id="KW-1133">Transmembrane helix</keyword>
<evidence type="ECO:0000256" key="4">
    <source>
        <dbReference type="ARBA" id="ARBA00022723"/>
    </source>
</evidence>
<keyword evidence="3 9" id="KW-0812">Transmembrane</keyword>
<dbReference type="PANTHER" id="PTHR10266:SF3">
    <property type="entry name" value="CYTOCHROME C1, HEME PROTEIN, MITOCHONDRIAL"/>
    <property type="match status" value="1"/>
</dbReference>
<comment type="caution">
    <text evidence="11">The sequence shown here is derived from an EMBL/GenBank/DDBJ whole genome shotgun (WGS) entry which is preliminary data.</text>
</comment>
<dbReference type="GO" id="GO:0016020">
    <property type="term" value="C:membrane"/>
    <property type="evidence" value="ECO:0007669"/>
    <property type="project" value="UniProtKB-SubCell"/>
</dbReference>
<dbReference type="PANTHER" id="PTHR10266">
    <property type="entry name" value="CYTOCHROME C1"/>
    <property type="match status" value="1"/>
</dbReference>
<dbReference type="GO" id="GO:0009055">
    <property type="term" value="F:electron transfer activity"/>
    <property type="evidence" value="ECO:0007669"/>
    <property type="project" value="InterPro"/>
</dbReference>
<dbReference type="PRINTS" id="PR00603">
    <property type="entry name" value="CYTOCHROMEC1"/>
</dbReference>
<keyword evidence="12" id="KW-1185">Reference proteome</keyword>
<feature type="binding site" description="covalent" evidence="8">
    <location>
        <position position="54"/>
    </location>
    <ligand>
        <name>heme c</name>
        <dbReference type="ChEBI" id="CHEBI:61717"/>
    </ligand>
</feature>
<evidence type="ECO:0000256" key="1">
    <source>
        <dbReference type="ARBA" id="ARBA00004370"/>
    </source>
</evidence>
<dbReference type="AlphaFoldDB" id="A0A316FIN8"/>
<evidence type="ECO:0000313" key="12">
    <source>
        <dbReference type="Proteomes" id="UP000245790"/>
    </source>
</evidence>
<evidence type="ECO:0000256" key="7">
    <source>
        <dbReference type="ARBA" id="ARBA00023136"/>
    </source>
</evidence>
<evidence type="ECO:0000256" key="5">
    <source>
        <dbReference type="ARBA" id="ARBA00022989"/>
    </source>
</evidence>
<dbReference type="SUPFAM" id="SSF46626">
    <property type="entry name" value="Cytochrome c"/>
    <property type="match status" value="1"/>
</dbReference>
<keyword evidence="7 9" id="KW-0472">Membrane</keyword>
<keyword evidence="2 8" id="KW-0349">Heme</keyword>
<keyword evidence="10" id="KW-0732">Signal</keyword>
<proteinExistence type="predicted"/>